<dbReference type="InterPro" id="IPR004605">
    <property type="entry name" value="DNA_helicase_Holl-junc_RuvB"/>
</dbReference>
<feature type="binding site" evidence="9">
    <location>
        <position position="68"/>
    </location>
    <ligand>
        <name>ATP</name>
        <dbReference type="ChEBI" id="CHEBI:30616"/>
    </ligand>
</feature>
<dbReference type="STRING" id="84035.SAMN05660742_103272"/>
<feature type="region of interest" description="Small ATPAse domain (RuvB-S)" evidence="9">
    <location>
        <begin position="185"/>
        <end position="255"/>
    </location>
</feature>
<keyword evidence="1 9" id="KW-0963">Cytoplasm</keyword>
<dbReference type="Gene3D" id="1.10.10.10">
    <property type="entry name" value="Winged helix-like DNA-binding domain superfamily/Winged helix DNA-binding domain"/>
    <property type="match status" value="1"/>
</dbReference>
<evidence type="ECO:0000313" key="11">
    <source>
        <dbReference type="EMBL" id="SEJ12989.1"/>
    </source>
</evidence>
<comment type="domain">
    <text evidence="9">Has 3 domains, the large (RuvB-L) and small ATPase (RuvB-S) domains and the C-terminal head (RuvB-H) domain. The head domain binds DNA, while the ATPase domains jointly bind ATP, ADP or are empty depending on the state of the subunit in the translocation cycle. During a single DNA translocation step the structure of each domain remains the same, but their relative positions change.</text>
</comment>
<evidence type="ECO:0000259" key="10">
    <source>
        <dbReference type="SMART" id="SM00382"/>
    </source>
</evidence>
<keyword evidence="7 9" id="KW-0233">DNA recombination</keyword>
<dbReference type="SUPFAM" id="SSF46785">
    <property type="entry name" value="Winged helix' DNA-binding domain"/>
    <property type="match status" value="1"/>
</dbReference>
<evidence type="ECO:0000256" key="2">
    <source>
        <dbReference type="ARBA" id="ARBA00022741"/>
    </source>
</evidence>
<evidence type="ECO:0000256" key="5">
    <source>
        <dbReference type="ARBA" id="ARBA00022840"/>
    </source>
</evidence>
<evidence type="ECO:0000256" key="3">
    <source>
        <dbReference type="ARBA" id="ARBA00022763"/>
    </source>
</evidence>
<dbReference type="HAMAP" id="MF_00016">
    <property type="entry name" value="DNA_HJ_migration_RuvB"/>
    <property type="match status" value="1"/>
</dbReference>
<evidence type="ECO:0000256" key="7">
    <source>
        <dbReference type="ARBA" id="ARBA00023172"/>
    </source>
</evidence>
<dbReference type="GO" id="GO:0048476">
    <property type="term" value="C:Holliday junction resolvase complex"/>
    <property type="evidence" value="ECO:0007669"/>
    <property type="project" value="UniProtKB-UniRule"/>
</dbReference>
<comment type="caution">
    <text evidence="9">Lacks conserved residue(s) required for the propagation of feature annotation.</text>
</comment>
<keyword evidence="11" id="KW-0347">Helicase</keyword>
<dbReference type="InterPro" id="IPR041445">
    <property type="entry name" value="AAA_lid_4"/>
</dbReference>
<dbReference type="RefSeq" id="WP_091829704.1">
    <property type="nucleotide sequence ID" value="NZ_FNZK01000003.1"/>
</dbReference>
<comment type="subcellular location">
    <subcellularLocation>
        <location evidence="9">Cytoplasm</location>
    </subcellularLocation>
</comment>
<proteinExistence type="inferred from homology"/>
<dbReference type="InterPro" id="IPR003593">
    <property type="entry name" value="AAA+_ATPase"/>
</dbReference>
<feature type="binding site" evidence="9">
    <location>
        <position position="65"/>
    </location>
    <ligand>
        <name>ATP</name>
        <dbReference type="ChEBI" id="CHEBI:30616"/>
    </ligand>
</feature>
<dbReference type="Pfam" id="PF17864">
    <property type="entry name" value="AAA_lid_4"/>
    <property type="match status" value="1"/>
</dbReference>
<dbReference type="InterPro" id="IPR036388">
    <property type="entry name" value="WH-like_DNA-bd_sf"/>
</dbReference>
<feature type="region of interest" description="Large ATPase domain (RuvB-L)" evidence="9">
    <location>
        <begin position="4"/>
        <end position="184"/>
    </location>
</feature>
<evidence type="ECO:0000313" key="12">
    <source>
        <dbReference type="Proteomes" id="UP000199662"/>
    </source>
</evidence>
<dbReference type="GO" id="GO:0006310">
    <property type="term" value="P:DNA recombination"/>
    <property type="evidence" value="ECO:0007669"/>
    <property type="project" value="UniProtKB-UniRule"/>
</dbReference>
<dbReference type="EC" id="3.6.4.-" evidence="9"/>
<comment type="similarity">
    <text evidence="9">Belongs to the RuvB family.</text>
</comment>
<feature type="binding site" evidence="9">
    <location>
        <position position="24"/>
    </location>
    <ligand>
        <name>ATP</name>
        <dbReference type="ChEBI" id="CHEBI:30616"/>
    </ligand>
</feature>
<feature type="binding site" evidence="9">
    <location>
        <position position="184"/>
    </location>
    <ligand>
        <name>ATP</name>
        <dbReference type="ChEBI" id="CHEBI:30616"/>
    </ligand>
</feature>
<comment type="subunit">
    <text evidence="9">Homohexamer. Forms an RuvA(8)-RuvB(12)-Holliday junction (HJ) complex. HJ DNA is sandwiched between 2 RuvA tetramers; dsDNA enters through RuvA and exits via RuvB. An RuvB hexamer assembles on each DNA strand where it exits the tetramer. Each RuvB hexamer is contacted by two RuvA subunits (via domain III) on 2 adjacent RuvB subunits; this complex drives branch migration. In the full resolvosome a probable DNA-RuvA(4)-RuvB(12)-RuvC(2) complex forms which resolves the HJ.</text>
</comment>
<dbReference type="CDD" id="cd00009">
    <property type="entry name" value="AAA"/>
    <property type="match status" value="1"/>
</dbReference>
<gene>
    <name evidence="9" type="primary">ruvB</name>
    <name evidence="11" type="ORF">SAMN05660742_103272</name>
</gene>
<organism evidence="11 12">
    <name type="scientific">Propionispira arboris</name>
    <dbReference type="NCBI Taxonomy" id="84035"/>
    <lineage>
        <taxon>Bacteria</taxon>
        <taxon>Bacillati</taxon>
        <taxon>Bacillota</taxon>
        <taxon>Negativicutes</taxon>
        <taxon>Selenomonadales</taxon>
        <taxon>Selenomonadaceae</taxon>
        <taxon>Propionispira</taxon>
    </lineage>
</organism>
<dbReference type="Proteomes" id="UP000199662">
    <property type="component" value="Unassembled WGS sequence"/>
</dbReference>
<dbReference type="GO" id="GO:0006281">
    <property type="term" value="P:DNA repair"/>
    <property type="evidence" value="ECO:0007669"/>
    <property type="project" value="UniProtKB-UniRule"/>
</dbReference>
<name>A0A1H6W7K7_9FIRM</name>
<comment type="catalytic activity">
    <reaction evidence="9">
        <text>ATP + H2O = ADP + phosphate + H(+)</text>
        <dbReference type="Rhea" id="RHEA:13065"/>
        <dbReference type="ChEBI" id="CHEBI:15377"/>
        <dbReference type="ChEBI" id="CHEBI:15378"/>
        <dbReference type="ChEBI" id="CHEBI:30616"/>
        <dbReference type="ChEBI" id="CHEBI:43474"/>
        <dbReference type="ChEBI" id="CHEBI:456216"/>
    </reaction>
</comment>
<keyword evidence="6 9" id="KW-0238">DNA-binding</keyword>
<dbReference type="InterPro" id="IPR027417">
    <property type="entry name" value="P-loop_NTPase"/>
</dbReference>
<dbReference type="NCBIfam" id="TIGR00635">
    <property type="entry name" value="ruvB"/>
    <property type="match status" value="1"/>
</dbReference>
<dbReference type="EMBL" id="FNZK01000003">
    <property type="protein sequence ID" value="SEJ12989.1"/>
    <property type="molecule type" value="Genomic_DNA"/>
</dbReference>
<keyword evidence="3 9" id="KW-0227">DNA damage</keyword>
<keyword evidence="12" id="KW-1185">Reference proteome</keyword>
<dbReference type="InterPro" id="IPR036390">
    <property type="entry name" value="WH_DNA-bd_sf"/>
</dbReference>
<evidence type="ECO:0000256" key="1">
    <source>
        <dbReference type="ARBA" id="ARBA00022490"/>
    </source>
</evidence>
<keyword evidence="5 9" id="KW-0067">ATP-binding</keyword>
<evidence type="ECO:0000256" key="4">
    <source>
        <dbReference type="ARBA" id="ARBA00022801"/>
    </source>
</evidence>
<dbReference type="PANTHER" id="PTHR42848">
    <property type="match status" value="1"/>
</dbReference>
<dbReference type="GO" id="GO:0000400">
    <property type="term" value="F:four-way junction DNA binding"/>
    <property type="evidence" value="ECO:0007669"/>
    <property type="project" value="UniProtKB-UniRule"/>
</dbReference>
<feature type="domain" description="AAA+ ATPase" evidence="10">
    <location>
        <begin position="54"/>
        <end position="185"/>
    </location>
</feature>
<feature type="binding site" evidence="9">
    <location>
        <position position="69"/>
    </location>
    <ligand>
        <name>Mg(2+)</name>
        <dbReference type="ChEBI" id="CHEBI:18420"/>
    </ligand>
</feature>
<feature type="binding site" evidence="9">
    <location>
        <position position="69"/>
    </location>
    <ligand>
        <name>ATP</name>
        <dbReference type="ChEBI" id="CHEBI:30616"/>
    </ligand>
</feature>
<evidence type="ECO:0000256" key="9">
    <source>
        <dbReference type="HAMAP-Rule" id="MF_00016"/>
    </source>
</evidence>
<feature type="binding site" evidence="9">
    <location>
        <position position="313"/>
    </location>
    <ligand>
        <name>DNA</name>
        <dbReference type="ChEBI" id="CHEBI:16991"/>
    </ligand>
</feature>
<feature type="binding site" evidence="9">
    <location>
        <position position="221"/>
    </location>
    <ligand>
        <name>ATP</name>
        <dbReference type="ChEBI" id="CHEBI:30616"/>
    </ligand>
</feature>
<dbReference type="SUPFAM" id="SSF52540">
    <property type="entry name" value="P-loop containing nucleoside triphosphate hydrolases"/>
    <property type="match status" value="1"/>
</dbReference>
<dbReference type="Pfam" id="PF05491">
    <property type="entry name" value="WHD_RuvB"/>
    <property type="match status" value="1"/>
</dbReference>
<feature type="binding site" evidence="9">
    <location>
        <position position="23"/>
    </location>
    <ligand>
        <name>ATP</name>
        <dbReference type="ChEBI" id="CHEBI:30616"/>
    </ligand>
</feature>
<dbReference type="GO" id="GO:0005737">
    <property type="term" value="C:cytoplasm"/>
    <property type="evidence" value="ECO:0007669"/>
    <property type="project" value="UniProtKB-SubCell"/>
</dbReference>
<feature type="region of interest" description="Head domain (RuvB-H)" evidence="9">
    <location>
        <begin position="258"/>
        <end position="335"/>
    </location>
</feature>
<dbReference type="AlphaFoldDB" id="A0A1H6W7K7"/>
<dbReference type="InterPro" id="IPR008824">
    <property type="entry name" value="RuvB-like_N"/>
</dbReference>
<dbReference type="Pfam" id="PF05496">
    <property type="entry name" value="RuvB_N"/>
    <property type="match status" value="1"/>
</dbReference>
<dbReference type="PANTHER" id="PTHR42848:SF1">
    <property type="entry name" value="HOLLIDAY JUNCTION BRANCH MIGRATION COMPLEX SUBUNIT RUVB"/>
    <property type="match status" value="1"/>
</dbReference>
<protein>
    <recommendedName>
        <fullName evidence="9">Holliday junction branch migration complex subunit RuvB</fullName>
        <ecNumber evidence="9">3.6.4.-</ecNumber>
    </recommendedName>
</protein>
<dbReference type="SMART" id="SM00382">
    <property type="entry name" value="AAA"/>
    <property type="match status" value="1"/>
</dbReference>
<keyword evidence="8 9" id="KW-0234">DNA repair</keyword>
<feature type="binding site" evidence="9">
    <location>
        <position position="174"/>
    </location>
    <ligand>
        <name>ATP</name>
        <dbReference type="ChEBI" id="CHEBI:30616"/>
    </ligand>
</feature>
<keyword evidence="4 9" id="KW-0378">Hydrolase</keyword>
<feature type="binding site" evidence="9">
    <location>
        <begin position="131"/>
        <end position="133"/>
    </location>
    <ligand>
        <name>ATP</name>
        <dbReference type="ChEBI" id="CHEBI:30616"/>
    </ligand>
</feature>
<dbReference type="Gene3D" id="3.40.50.300">
    <property type="entry name" value="P-loop containing nucleotide triphosphate hydrolases"/>
    <property type="match status" value="1"/>
</dbReference>
<dbReference type="GO" id="GO:0016887">
    <property type="term" value="F:ATP hydrolysis activity"/>
    <property type="evidence" value="ECO:0007669"/>
    <property type="project" value="RHEA"/>
</dbReference>
<sequence length="335" mass="37074">MEDKDERIVLGDEQNVDQWQYSLRPKKFMEYIGQDKVKENLSIFVQAALSRGEALDHVLLYGPPGLGKTTLAAIIANELGVNFRVTSGPAIERAGDLAALLTNLGEKDVLFIDEIHRLSRNVEEVLYSAMEDFALDIIIGKGPSARSIRLDIAPFTLIGATTKAGALAAPLRDRFGVISRLEYYEPDALVHIIKRAAEILEIAIEDRGAIEIARRSRGTPRIANRLLKRVRDFAQITADGIITDDIADKALVMLEVDKMGLDHTDRMLLNAMIHKFAGGPVGLDTIAAAISEETDTIEDVYEPYLLQLGFINRTPRGRVATIAAYEHLNIPYPKD</sequence>
<feature type="binding site" evidence="9">
    <location>
        <position position="318"/>
    </location>
    <ligand>
        <name>DNA</name>
        <dbReference type="ChEBI" id="CHEBI:16991"/>
    </ligand>
</feature>
<feature type="binding site" evidence="9">
    <location>
        <position position="70"/>
    </location>
    <ligand>
        <name>ATP</name>
        <dbReference type="ChEBI" id="CHEBI:30616"/>
    </ligand>
</feature>
<dbReference type="GO" id="GO:0009378">
    <property type="term" value="F:four-way junction helicase activity"/>
    <property type="evidence" value="ECO:0007669"/>
    <property type="project" value="InterPro"/>
</dbReference>
<evidence type="ECO:0000256" key="8">
    <source>
        <dbReference type="ARBA" id="ARBA00023204"/>
    </source>
</evidence>
<dbReference type="NCBIfam" id="NF000868">
    <property type="entry name" value="PRK00080.1"/>
    <property type="match status" value="1"/>
</dbReference>
<dbReference type="Gene3D" id="1.10.8.60">
    <property type="match status" value="1"/>
</dbReference>
<comment type="function">
    <text evidence="9">The RuvA-RuvB-RuvC complex processes Holliday junction (HJ) DNA during genetic recombination and DNA repair, while the RuvA-RuvB complex plays an important role in the rescue of blocked DNA replication forks via replication fork reversal (RFR). RuvA specifically binds to HJ cruciform DNA, conferring on it an open structure. The RuvB hexamer acts as an ATP-dependent pump, pulling dsDNA into and through the RuvAB complex. RuvB forms 2 homohexamers on either side of HJ DNA bound by 1 or 2 RuvA tetramers; 4 subunits per hexamer contact DNA at a time. Coordinated motions by a converter formed by DNA-disengaged RuvB subunits stimulates ATP hydrolysis and nucleotide exchange. Immobilization of the converter enables RuvB to convert the ATP-contained energy into a lever motion, pulling 2 nucleotides of DNA out of the RuvA tetramer per ATP hydrolyzed, thus driving DNA branch migration. The RuvB motors rotate together with the DNA substrate, which together with the progressing nucleotide cycle form the mechanistic basis for DNA recombination by continuous HJ branch migration. Branch migration allows RuvC to scan DNA until it finds its consensus sequence, where it cleaves and resolves cruciform DNA.</text>
</comment>
<evidence type="ECO:0000256" key="6">
    <source>
        <dbReference type="ARBA" id="ARBA00023125"/>
    </source>
</evidence>
<keyword evidence="2 9" id="KW-0547">Nucleotide-binding</keyword>
<reference evidence="11 12" key="1">
    <citation type="submission" date="2016-10" db="EMBL/GenBank/DDBJ databases">
        <authorList>
            <person name="de Groot N.N."/>
        </authorList>
    </citation>
    <scope>NUCLEOTIDE SEQUENCE [LARGE SCALE GENOMIC DNA]</scope>
    <source>
        <strain evidence="11 12">DSM 2179</strain>
    </source>
</reference>
<dbReference type="GO" id="GO:0005524">
    <property type="term" value="F:ATP binding"/>
    <property type="evidence" value="ECO:0007669"/>
    <property type="project" value="UniProtKB-UniRule"/>
</dbReference>
<accession>A0A1H6W7K7</accession>
<dbReference type="InterPro" id="IPR008823">
    <property type="entry name" value="RuvB_wg_C"/>
</dbReference>